<dbReference type="Proteomes" id="UP000474567">
    <property type="component" value="Unassembled WGS sequence"/>
</dbReference>
<proteinExistence type="predicted"/>
<gene>
    <name evidence="1" type="ORF">FLACOL7796_04669</name>
</gene>
<name>A0ABN7ER63_9FLAO</name>
<reference evidence="1 2" key="1">
    <citation type="submission" date="2020-02" db="EMBL/GenBank/DDBJ databases">
        <authorList>
            <person name="Criscuolo A."/>
        </authorList>
    </citation>
    <scope>NUCLEOTIDE SEQUENCE [LARGE SCALE GENOMIC DNA]</scope>
    <source>
        <strain evidence="1">CECT7796</strain>
    </source>
</reference>
<evidence type="ECO:0000313" key="2">
    <source>
        <dbReference type="Proteomes" id="UP000474567"/>
    </source>
</evidence>
<dbReference type="EMBL" id="CADCST010000176">
    <property type="protein sequence ID" value="CAA9203270.1"/>
    <property type="molecule type" value="Genomic_DNA"/>
</dbReference>
<protein>
    <submittedName>
        <fullName evidence="1">Uncharacterized protein</fullName>
    </submittedName>
</protein>
<comment type="caution">
    <text evidence="1">The sequence shown here is derived from an EMBL/GenBank/DDBJ whole genome shotgun (WGS) entry which is preliminary data.</text>
</comment>
<organism evidence="1 2">
    <name type="scientific">Flavobacterium collinsii</name>
    <dbReference type="NCBI Taxonomy" id="1114861"/>
    <lineage>
        <taxon>Bacteria</taxon>
        <taxon>Pseudomonadati</taxon>
        <taxon>Bacteroidota</taxon>
        <taxon>Flavobacteriia</taxon>
        <taxon>Flavobacteriales</taxon>
        <taxon>Flavobacteriaceae</taxon>
        <taxon>Flavobacterium</taxon>
    </lineage>
</organism>
<accession>A0ABN7ER63</accession>
<sequence length="69" mass="8364">MRDLKKIGYGKPQILDAEYYEFYYLIYKHTTMLTKKQEYIKLLRKLFLEGKISIELLEVLLICEKESLN</sequence>
<dbReference type="RefSeq" id="WP_173968453.1">
    <property type="nucleotide sequence ID" value="NZ_CADCST010000176.1"/>
</dbReference>
<keyword evidence="2" id="KW-1185">Reference proteome</keyword>
<evidence type="ECO:0000313" key="1">
    <source>
        <dbReference type="EMBL" id="CAA9203270.1"/>
    </source>
</evidence>